<gene>
    <name evidence="1" type="ORF">C4D60_Mb03t09090</name>
</gene>
<organism evidence="1 2">
    <name type="scientific">Musa balbisiana</name>
    <name type="common">Banana</name>
    <dbReference type="NCBI Taxonomy" id="52838"/>
    <lineage>
        <taxon>Eukaryota</taxon>
        <taxon>Viridiplantae</taxon>
        <taxon>Streptophyta</taxon>
        <taxon>Embryophyta</taxon>
        <taxon>Tracheophyta</taxon>
        <taxon>Spermatophyta</taxon>
        <taxon>Magnoliopsida</taxon>
        <taxon>Liliopsida</taxon>
        <taxon>Zingiberales</taxon>
        <taxon>Musaceae</taxon>
        <taxon>Musa</taxon>
    </lineage>
</organism>
<protein>
    <submittedName>
        <fullName evidence="1">Uncharacterized protein</fullName>
    </submittedName>
</protein>
<dbReference type="EMBL" id="PYDT01000006">
    <property type="protein sequence ID" value="THU57959.1"/>
    <property type="molecule type" value="Genomic_DNA"/>
</dbReference>
<sequence>MGSLRKSDWNTELIPIDIEIMSTPSSIASSIAFITVEPAHPPSEHALYTASLLEGEPPLATPCARP</sequence>
<reference evidence="1 2" key="1">
    <citation type="journal article" date="2019" name="Nat. Plants">
        <title>Genome sequencing of Musa balbisiana reveals subgenome evolution and function divergence in polyploid bananas.</title>
        <authorList>
            <person name="Yao X."/>
        </authorList>
    </citation>
    <scope>NUCLEOTIDE SEQUENCE [LARGE SCALE GENOMIC DNA]</scope>
    <source>
        <strain evidence="2">cv. DH-PKW</strain>
        <tissue evidence="1">Leaves</tissue>
    </source>
</reference>
<dbReference type="AlphaFoldDB" id="A0A4S8J9N5"/>
<dbReference type="Proteomes" id="UP000317650">
    <property type="component" value="Chromosome 3"/>
</dbReference>
<comment type="caution">
    <text evidence="1">The sequence shown here is derived from an EMBL/GenBank/DDBJ whole genome shotgun (WGS) entry which is preliminary data.</text>
</comment>
<name>A0A4S8J9N5_MUSBA</name>
<evidence type="ECO:0000313" key="1">
    <source>
        <dbReference type="EMBL" id="THU57959.1"/>
    </source>
</evidence>
<keyword evidence="2" id="KW-1185">Reference proteome</keyword>
<proteinExistence type="predicted"/>
<evidence type="ECO:0000313" key="2">
    <source>
        <dbReference type="Proteomes" id="UP000317650"/>
    </source>
</evidence>
<accession>A0A4S8J9N5</accession>